<comment type="subcellular location">
    <subcellularLocation>
        <location evidence="1">Membrane</location>
        <topology evidence="1">Single-pass type I membrane protein</topology>
    </subcellularLocation>
</comment>
<dbReference type="GO" id="GO:0004896">
    <property type="term" value="F:cytokine receptor activity"/>
    <property type="evidence" value="ECO:0007669"/>
    <property type="project" value="TreeGrafter"/>
</dbReference>
<dbReference type="InterPro" id="IPR013783">
    <property type="entry name" value="Ig-like_fold"/>
</dbReference>
<dbReference type="PANTHER" id="PTHR23037">
    <property type="entry name" value="CYTOKINE RECEPTOR"/>
    <property type="match status" value="1"/>
</dbReference>
<dbReference type="SUPFAM" id="SSF49265">
    <property type="entry name" value="Fibronectin type III"/>
    <property type="match status" value="4"/>
</dbReference>
<dbReference type="InterPro" id="IPR036116">
    <property type="entry name" value="FN3_sf"/>
</dbReference>
<feature type="domain" description="Fibronectin type-III" evidence="12">
    <location>
        <begin position="338"/>
        <end position="441"/>
    </location>
</feature>
<keyword evidence="2 10" id="KW-0812">Transmembrane</keyword>
<dbReference type="GO" id="GO:0016064">
    <property type="term" value="P:immunoglobulin mediated immune response"/>
    <property type="evidence" value="ECO:0007669"/>
    <property type="project" value="TreeGrafter"/>
</dbReference>
<dbReference type="PANTHER" id="PTHR23037:SF22">
    <property type="entry name" value="CYTOKINE RECEPTOR COMMON SUBUNIT BETA"/>
    <property type="match status" value="1"/>
</dbReference>
<evidence type="ECO:0000259" key="12">
    <source>
        <dbReference type="PROSITE" id="PS50853"/>
    </source>
</evidence>
<feature type="chain" id="PRO_5034240157" evidence="11">
    <location>
        <begin position="19"/>
        <end position="926"/>
    </location>
</feature>
<feature type="region of interest" description="Disordered" evidence="9">
    <location>
        <begin position="858"/>
        <end position="896"/>
    </location>
</feature>
<dbReference type="Pfam" id="PF21460">
    <property type="entry name" value="IL3Rb_N"/>
    <property type="match status" value="1"/>
</dbReference>
<evidence type="ECO:0000256" key="4">
    <source>
        <dbReference type="ARBA" id="ARBA00022989"/>
    </source>
</evidence>
<name>A0A8B9FA09_9PSIT</name>
<dbReference type="GO" id="GO:0009897">
    <property type="term" value="C:external side of plasma membrane"/>
    <property type="evidence" value="ECO:0007669"/>
    <property type="project" value="TreeGrafter"/>
</dbReference>
<evidence type="ECO:0000256" key="8">
    <source>
        <dbReference type="ARBA" id="ARBA00023180"/>
    </source>
</evidence>
<evidence type="ECO:0000256" key="11">
    <source>
        <dbReference type="SAM" id="SignalP"/>
    </source>
</evidence>
<keyword evidence="14" id="KW-1185">Reference proteome</keyword>
<evidence type="ECO:0000256" key="5">
    <source>
        <dbReference type="ARBA" id="ARBA00023136"/>
    </source>
</evidence>
<keyword evidence="4 10" id="KW-1133">Transmembrane helix</keyword>
<keyword evidence="8" id="KW-0325">Glycoprotein</keyword>
<feature type="region of interest" description="Disordered" evidence="9">
    <location>
        <begin position="726"/>
        <end position="781"/>
    </location>
</feature>
<dbReference type="Pfam" id="PF00041">
    <property type="entry name" value="fn3"/>
    <property type="match status" value="1"/>
</dbReference>
<feature type="region of interest" description="Disordered" evidence="9">
    <location>
        <begin position="645"/>
        <end position="712"/>
    </location>
</feature>
<evidence type="ECO:0000256" key="3">
    <source>
        <dbReference type="ARBA" id="ARBA00022729"/>
    </source>
</evidence>
<feature type="signal peptide" evidence="11">
    <location>
        <begin position="1"/>
        <end position="18"/>
    </location>
</feature>
<reference evidence="13" key="1">
    <citation type="submission" date="2025-08" db="UniProtKB">
        <authorList>
            <consortium name="Ensembl"/>
        </authorList>
    </citation>
    <scope>IDENTIFICATION</scope>
</reference>
<dbReference type="SMART" id="SM00060">
    <property type="entry name" value="FN3"/>
    <property type="match status" value="3"/>
</dbReference>
<evidence type="ECO:0000313" key="14">
    <source>
        <dbReference type="Proteomes" id="UP000694522"/>
    </source>
</evidence>
<proteinExistence type="predicted"/>
<evidence type="ECO:0000313" key="13">
    <source>
        <dbReference type="Ensembl" id="ENSACOP00000004775.1"/>
    </source>
</evidence>
<keyword evidence="6" id="KW-1015">Disulfide bond</keyword>
<evidence type="ECO:0000256" key="10">
    <source>
        <dbReference type="SAM" id="Phobius"/>
    </source>
</evidence>
<evidence type="ECO:0000256" key="9">
    <source>
        <dbReference type="SAM" id="MobiDB-lite"/>
    </source>
</evidence>
<keyword evidence="7" id="KW-0675">Receptor</keyword>
<organism evidence="13 14">
    <name type="scientific">Amazona collaria</name>
    <name type="common">yellow-billed parrot</name>
    <dbReference type="NCBI Taxonomy" id="241587"/>
    <lineage>
        <taxon>Eukaryota</taxon>
        <taxon>Metazoa</taxon>
        <taxon>Chordata</taxon>
        <taxon>Craniata</taxon>
        <taxon>Vertebrata</taxon>
        <taxon>Euteleostomi</taxon>
        <taxon>Archelosauria</taxon>
        <taxon>Archosauria</taxon>
        <taxon>Dinosauria</taxon>
        <taxon>Saurischia</taxon>
        <taxon>Theropoda</taxon>
        <taxon>Coelurosauria</taxon>
        <taxon>Aves</taxon>
        <taxon>Neognathae</taxon>
        <taxon>Neoaves</taxon>
        <taxon>Telluraves</taxon>
        <taxon>Australaves</taxon>
        <taxon>Psittaciformes</taxon>
        <taxon>Psittacidae</taxon>
        <taxon>Amazona</taxon>
    </lineage>
</organism>
<dbReference type="Ensembl" id="ENSACOT00000004957.1">
    <property type="protein sequence ID" value="ENSACOP00000004775.1"/>
    <property type="gene ID" value="ENSACOG00000003397.1"/>
</dbReference>
<feature type="domain" description="Fibronectin type-III" evidence="12">
    <location>
        <begin position="133"/>
        <end position="236"/>
    </location>
</feature>
<dbReference type="PROSITE" id="PS50853">
    <property type="entry name" value="FN3"/>
    <property type="match status" value="2"/>
</dbReference>
<feature type="compositionally biased region" description="Basic and acidic residues" evidence="9">
    <location>
        <begin position="862"/>
        <end position="896"/>
    </location>
</feature>
<evidence type="ECO:0000256" key="2">
    <source>
        <dbReference type="ARBA" id="ARBA00022692"/>
    </source>
</evidence>
<accession>A0A8B9FA09</accession>
<dbReference type="InterPro" id="IPR003961">
    <property type="entry name" value="FN3_dom"/>
</dbReference>
<evidence type="ECO:0000256" key="7">
    <source>
        <dbReference type="ARBA" id="ARBA00023170"/>
    </source>
</evidence>
<keyword evidence="5 10" id="KW-0472">Membrane</keyword>
<dbReference type="CDD" id="cd00063">
    <property type="entry name" value="FN3"/>
    <property type="match status" value="2"/>
</dbReference>
<keyword evidence="3 11" id="KW-0732">Signal</keyword>
<dbReference type="AlphaFoldDB" id="A0A8B9FA09"/>
<sequence>MNMKEIFIFLLNLYLVFSVHDTRETIPMKSLSCYNHYNSQVTCTWMEHSEAHALVGMTLYQKDNIIMKNKEMFCKRQRENDLHEAPDSYVHWVCCNTTYNFGIGVYDIFSFKPSKMLQAELNVDLFQNVQTLPPQNLSVSLMRSGDFLLTWKAADGSQGLGNALEYEVTYKRDWESWEEAASLLLSNTTRYHLSHKDLVPGSSYVARVRARPGRDSGFSGQYSEWSTKVSWETPEGDLQPRNLRCLFNGADTLTCSWEVKKVIITSVLFGLFFRATPTSVEEECSPVYEKALPHVPYVVQSCEIPVSNYSSQSQYHVSVQVKMEEKLFESHKNIKVLPPANVSVTVTENKEYELRWIKHTLGYDFIKQRYQVEYWENNQYKKTLQKLNINNDEPPFIFTLQMLSSSTEYRGKMRARVNTPLDYEGPWSEWSEEFTWKTENVLPPVVLPVMLPALIITLLVAVYCSFKCFLRKKKMWEEKIPNPSKSLLIQSYLGKVPLGHRPTSSQLDFNKHSLSEKIEPASFLQVVDRQMKTSTEPPEEQAKKTDISPVALDLQNSYHALNEPEHAPVVCSSQVVHHSFPVSRRNSADAGIASQAAIRCLAFNGPYLYSPVVSSQPDMHQTLEKDPAGLHEKSVSLQYVTLPKEDYPQSPQRQNQPQAGPPQPFLPPDQKEMMQHPDDEEEVSLAPPACGEGTNVRREQKSPTVLGCTTSPQQCPLEYITTESLSLPSARGSTHPPLVTAEELPCDSKEPQPPSDCSGHESSPGKTGVMAPFSGQAPTSSPRLHLDTFGDYLAVPVDVHGHSEPKKICFPVLQKGNDLPKKQPLSEGNLVVLNPDSTEPVFLCQVGDYCFHSLKPSGKMDVSQEDHQVKKLSEGKTTPEKSVSDDESNTGKEKAVPKMQAIQLFKNLKSDDYFSWQQSLGITETG</sequence>
<protein>
    <submittedName>
        <fullName evidence="13">Colony stimulating factor 2 receptor beta common subunit</fullName>
    </submittedName>
</protein>
<dbReference type="Proteomes" id="UP000694522">
    <property type="component" value="Unplaced"/>
</dbReference>
<evidence type="ECO:0000256" key="1">
    <source>
        <dbReference type="ARBA" id="ARBA00004479"/>
    </source>
</evidence>
<feature type="transmembrane region" description="Helical" evidence="10">
    <location>
        <begin position="445"/>
        <end position="466"/>
    </location>
</feature>
<reference evidence="13" key="2">
    <citation type="submission" date="2025-09" db="UniProtKB">
        <authorList>
            <consortium name="Ensembl"/>
        </authorList>
    </citation>
    <scope>IDENTIFICATION</scope>
</reference>
<dbReference type="Gene3D" id="2.60.40.10">
    <property type="entry name" value="Immunoglobulins"/>
    <property type="match status" value="4"/>
</dbReference>
<dbReference type="InterPro" id="IPR048668">
    <property type="entry name" value="IL3RB_N"/>
</dbReference>
<evidence type="ECO:0000256" key="6">
    <source>
        <dbReference type="ARBA" id="ARBA00023157"/>
    </source>
</evidence>